<dbReference type="SUPFAM" id="SSF49265">
    <property type="entry name" value="Fibronectin type III"/>
    <property type="match status" value="1"/>
</dbReference>
<keyword evidence="1" id="KW-0378">Hydrolase</keyword>
<name>A0A5B1LM23_9ACTN</name>
<keyword evidence="1" id="KW-0326">Glycosidase</keyword>
<reference evidence="4 5" key="2">
    <citation type="submission" date="2019-09" db="EMBL/GenBank/DDBJ databases">
        <authorList>
            <person name="Jin C."/>
        </authorList>
    </citation>
    <scope>NUCLEOTIDE SEQUENCE [LARGE SCALE GENOMIC DNA]</scope>
    <source>
        <strain evidence="4 5">BN130099</strain>
    </source>
</reference>
<organism evidence="4 5">
    <name type="scientific">Nocardioides humilatus</name>
    <dbReference type="NCBI Taxonomy" id="2607660"/>
    <lineage>
        <taxon>Bacteria</taxon>
        <taxon>Bacillati</taxon>
        <taxon>Actinomycetota</taxon>
        <taxon>Actinomycetes</taxon>
        <taxon>Propionibacteriales</taxon>
        <taxon>Nocardioidaceae</taxon>
        <taxon>Nocardioides</taxon>
    </lineage>
</organism>
<comment type="caution">
    <text evidence="4">The sequence shown here is derived from an EMBL/GenBank/DDBJ whole genome shotgun (WGS) entry which is preliminary data.</text>
</comment>
<accession>A0A5B1LM23</accession>
<dbReference type="GO" id="GO:0000272">
    <property type="term" value="P:polysaccharide catabolic process"/>
    <property type="evidence" value="ECO:0007669"/>
    <property type="project" value="UniProtKB-KW"/>
</dbReference>
<gene>
    <name evidence="4" type="ORF">F0U44_02125</name>
</gene>
<reference evidence="4 5" key="1">
    <citation type="submission" date="2019-09" db="EMBL/GenBank/DDBJ databases">
        <title>Nocardioides panacisoli sp. nov., isolated from the soil of a ginseng field.</title>
        <authorList>
            <person name="Cho C."/>
        </authorList>
    </citation>
    <scope>NUCLEOTIDE SEQUENCE [LARGE SCALE GENOMIC DNA]</scope>
    <source>
        <strain evidence="4 5">BN130099</strain>
    </source>
</reference>
<keyword evidence="2" id="KW-0119">Carbohydrate metabolism</keyword>
<dbReference type="InterPro" id="IPR003961">
    <property type="entry name" value="FN3_dom"/>
</dbReference>
<evidence type="ECO:0000313" key="4">
    <source>
        <dbReference type="EMBL" id="KAA1421138.1"/>
    </source>
</evidence>
<dbReference type="GO" id="GO:0016798">
    <property type="term" value="F:hydrolase activity, acting on glycosyl bonds"/>
    <property type="evidence" value="ECO:0007669"/>
    <property type="project" value="UniProtKB-KW"/>
</dbReference>
<dbReference type="AlphaFoldDB" id="A0A5B1LM23"/>
<dbReference type="InterPro" id="IPR013783">
    <property type="entry name" value="Ig-like_fold"/>
</dbReference>
<protein>
    <submittedName>
        <fullName evidence="4">Fibronectin type III domain-containing protein</fullName>
    </submittedName>
</protein>
<keyword evidence="5" id="KW-1185">Reference proteome</keyword>
<evidence type="ECO:0000256" key="1">
    <source>
        <dbReference type="ARBA" id="ARBA00023295"/>
    </source>
</evidence>
<evidence type="ECO:0000259" key="3">
    <source>
        <dbReference type="PROSITE" id="PS50853"/>
    </source>
</evidence>
<dbReference type="PROSITE" id="PS50853">
    <property type="entry name" value="FN3"/>
    <property type="match status" value="1"/>
</dbReference>
<evidence type="ECO:0000256" key="2">
    <source>
        <dbReference type="ARBA" id="ARBA00023326"/>
    </source>
</evidence>
<dbReference type="Proteomes" id="UP000325003">
    <property type="component" value="Unassembled WGS sequence"/>
</dbReference>
<dbReference type="Gene3D" id="2.60.40.10">
    <property type="entry name" value="Immunoglobulins"/>
    <property type="match status" value="1"/>
</dbReference>
<proteinExistence type="predicted"/>
<feature type="domain" description="Fibronectin type-III" evidence="3">
    <location>
        <begin position="255"/>
        <end position="350"/>
    </location>
</feature>
<dbReference type="InterPro" id="IPR036116">
    <property type="entry name" value="FN3_sf"/>
</dbReference>
<dbReference type="RefSeq" id="WP_149726598.1">
    <property type="nucleotide sequence ID" value="NZ_VUJV01000001.1"/>
</dbReference>
<dbReference type="EMBL" id="VUJV01000001">
    <property type="protein sequence ID" value="KAA1421138.1"/>
    <property type="molecule type" value="Genomic_DNA"/>
</dbReference>
<evidence type="ECO:0000313" key="5">
    <source>
        <dbReference type="Proteomes" id="UP000325003"/>
    </source>
</evidence>
<keyword evidence="2" id="KW-0624">Polysaccharide degradation</keyword>
<sequence>MNRKAGTRLTWLPVLGLVALLFSLPGPSAEARVASLSVTPHTGAYGGTNAHWVVDGLPASQKAWLQRRGSTTSAWADVDNSFYVGTTNARGHLEFDFPTPAMNAVYMRVVTKGGESEGVAFSSKHQDAQLSLAEQSPAEADLPQSVAVGVVVRGEVFTFKADTANLDDVKQKKPVLLGRDVTLQRRTIAGGVVTWTTVATDQVDRDGFADFPNLTGGANLSAGDYRVRLEKWTQDGDNIGWFVSFPFDVSVVDRPLQVLRLAAAATDAYSVKLTWALPADPNRDKIVIARNTGGPANLRQIIATVPGGSTTYTDSTVWPSTNFKYAVYTVSSDGVYVREPVRVDATTPAARQRGEG</sequence>